<dbReference type="Proteomes" id="UP000281553">
    <property type="component" value="Unassembled WGS sequence"/>
</dbReference>
<accession>A0A3P7MXY5</accession>
<proteinExistence type="predicted"/>
<dbReference type="AlphaFoldDB" id="A0A3P7MXY5"/>
<name>A0A3P7MXY5_DIBLA</name>
<protein>
    <submittedName>
        <fullName evidence="1">Uncharacterized protein</fullName>
    </submittedName>
</protein>
<organism evidence="1 2">
    <name type="scientific">Dibothriocephalus latus</name>
    <name type="common">Fish tapeworm</name>
    <name type="synonym">Diphyllobothrium latum</name>
    <dbReference type="NCBI Taxonomy" id="60516"/>
    <lineage>
        <taxon>Eukaryota</taxon>
        <taxon>Metazoa</taxon>
        <taxon>Spiralia</taxon>
        <taxon>Lophotrochozoa</taxon>
        <taxon>Platyhelminthes</taxon>
        <taxon>Cestoda</taxon>
        <taxon>Eucestoda</taxon>
        <taxon>Diphyllobothriidea</taxon>
        <taxon>Diphyllobothriidae</taxon>
        <taxon>Dibothriocephalus</taxon>
    </lineage>
</organism>
<gene>
    <name evidence="1" type="ORF">DILT_LOCUS15036</name>
</gene>
<sequence>MLTELQHSSKASLSLTDELLKCCVRETKGVALPPVVSAIEDFFDDLSAKWVNAFEVTGSNLIKEDKRAGYAQASGLSSVLTLVSATGTS</sequence>
<dbReference type="OrthoDB" id="245173at2759"/>
<keyword evidence="2" id="KW-1185">Reference proteome</keyword>
<evidence type="ECO:0000313" key="1">
    <source>
        <dbReference type="EMBL" id="VDN27588.1"/>
    </source>
</evidence>
<dbReference type="EMBL" id="UYRU01076988">
    <property type="protein sequence ID" value="VDN27588.1"/>
    <property type="molecule type" value="Genomic_DNA"/>
</dbReference>
<evidence type="ECO:0000313" key="2">
    <source>
        <dbReference type="Proteomes" id="UP000281553"/>
    </source>
</evidence>
<reference evidence="1 2" key="1">
    <citation type="submission" date="2018-11" db="EMBL/GenBank/DDBJ databases">
        <authorList>
            <consortium name="Pathogen Informatics"/>
        </authorList>
    </citation>
    <scope>NUCLEOTIDE SEQUENCE [LARGE SCALE GENOMIC DNA]</scope>
</reference>